<dbReference type="InterPro" id="IPR017231">
    <property type="entry name" value="Small_GTPase_Tem1/Spg1"/>
</dbReference>
<dbReference type="PANTHER" id="PTHR47978">
    <property type="match status" value="1"/>
</dbReference>
<dbReference type="InterPro" id="IPR027417">
    <property type="entry name" value="P-loop_NTPase"/>
</dbReference>
<proteinExistence type="predicted"/>
<comment type="caution">
    <text evidence="3">The sequence shown here is derived from an EMBL/GenBank/DDBJ whole genome shotgun (WGS) entry which is preliminary data.</text>
</comment>
<dbReference type="NCBIfam" id="TIGR00231">
    <property type="entry name" value="small_GTP"/>
    <property type="match status" value="1"/>
</dbReference>
<gene>
    <name evidence="3" type="ORF">HANVADRAFT_53289</name>
</gene>
<dbReference type="EMBL" id="LXPE01000021">
    <property type="protein sequence ID" value="OBA26219.1"/>
    <property type="molecule type" value="Genomic_DNA"/>
</dbReference>
<feature type="compositionally biased region" description="Low complexity" evidence="2">
    <location>
        <begin position="40"/>
        <end position="55"/>
    </location>
</feature>
<dbReference type="GO" id="GO:0003924">
    <property type="term" value="F:GTPase activity"/>
    <property type="evidence" value="ECO:0007669"/>
    <property type="project" value="InterPro"/>
</dbReference>
<dbReference type="Proteomes" id="UP000092321">
    <property type="component" value="Unassembled WGS sequence"/>
</dbReference>
<dbReference type="Pfam" id="PF00071">
    <property type="entry name" value="Ras"/>
    <property type="match status" value="1"/>
</dbReference>
<dbReference type="SMART" id="SM00174">
    <property type="entry name" value="RHO"/>
    <property type="match status" value="1"/>
</dbReference>
<name>A0A1B7TBU3_9ASCO</name>
<sequence>MESMLQSHNRRRHTNSMSISGSSNNNVHSELRQNNNNRISSMPSSQPASNSNNKPVDNIKLTEKDMNKYIDKDLVPKTTFKLKVGIIGDAQVGKTTLMCKYVNSAFDDEYIQTLGIHHLQKKETLKYSNILFTINDLGGQREFINMLPIVSEGAVAIIYLFDLTQPESLNSIKEWYRQAKGLNEKAISILVGTKYDLFLDLDPEYQTNISQIATLYSEAMNAPLIFASTAASINVKIIFKVIVAKAFGLDLAVPEITQIGDPLLIYKKLGNVIKQIKR</sequence>
<reference evidence="4" key="1">
    <citation type="journal article" date="2016" name="Proc. Natl. Acad. Sci. U.S.A.">
        <title>Comparative genomics of biotechnologically important yeasts.</title>
        <authorList>
            <person name="Riley R."/>
            <person name="Haridas S."/>
            <person name="Wolfe K.H."/>
            <person name="Lopes M.R."/>
            <person name="Hittinger C.T."/>
            <person name="Goeker M."/>
            <person name="Salamov A.A."/>
            <person name="Wisecaver J.H."/>
            <person name="Long T.M."/>
            <person name="Calvey C.H."/>
            <person name="Aerts A.L."/>
            <person name="Barry K.W."/>
            <person name="Choi C."/>
            <person name="Clum A."/>
            <person name="Coughlan A.Y."/>
            <person name="Deshpande S."/>
            <person name="Douglass A.P."/>
            <person name="Hanson S.J."/>
            <person name="Klenk H.-P."/>
            <person name="LaButti K.M."/>
            <person name="Lapidus A."/>
            <person name="Lindquist E.A."/>
            <person name="Lipzen A.M."/>
            <person name="Meier-Kolthoff J.P."/>
            <person name="Ohm R.A."/>
            <person name="Otillar R.P."/>
            <person name="Pangilinan J.L."/>
            <person name="Peng Y."/>
            <person name="Rokas A."/>
            <person name="Rosa C.A."/>
            <person name="Scheuner C."/>
            <person name="Sibirny A.A."/>
            <person name="Slot J.C."/>
            <person name="Stielow J.B."/>
            <person name="Sun H."/>
            <person name="Kurtzman C.P."/>
            <person name="Blackwell M."/>
            <person name="Grigoriev I.V."/>
            <person name="Jeffries T.W."/>
        </authorList>
    </citation>
    <scope>NUCLEOTIDE SEQUENCE [LARGE SCALE GENOMIC DNA]</scope>
    <source>
        <strain evidence="4">NRRL Y-1626</strain>
    </source>
</reference>
<keyword evidence="4" id="KW-1185">Reference proteome</keyword>
<keyword evidence="1" id="KW-0547">Nucleotide-binding</keyword>
<dbReference type="Gene3D" id="3.40.50.300">
    <property type="entry name" value="P-loop containing nucleotide triphosphate hydrolases"/>
    <property type="match status" value="1"/>
</dbReference>
<dbReference type="PIRSF" id="PIRSF037527">
    <property type="entry name" value="Small_GTPase_Tem1"/>
    <property type="match status" value="1"/>
</dbReference>
<organism evidence="3 4">
    <name type="scientific">Hanseniaspora valbyensis NRRL Y-1626</name>
    <dbReference type="NCBI Taxonomy" id="766949"/>
    <lineage>
        <taxon>Eukaryota</taxon>
        <taxon>Fungi</taxon>
        <taxon>Dikarya</taxon>
        <taxon>Ascomycota</taxon>
        <taxon>Saccharomycotina</taxon>
        <taxon>Saccharomycetes</taxon>
        <taxon>Saccharomycodales</taxon>
        <taxon>Saccharomycodaceae</taxon>
        <taxon>Hanseniaspora</taxon>
    </lineage>
</organism>
<accession>A0A1B7TBU3</accession>
<dbReference type="AlphaFoldDB" id="A0A1B7TBU3"/>
<protein>
    <submittedName>
        <fullName evidence="3">Small GTPase</fullName>
    </submittedName>
</protein>
<dbReference type="SUPFAM" id="SSF52540">
    <property type="entry name" value="P-loop containing nucleoside triphosphate hydrolases"/>
    <property type="match status" value="1"/>
</dbReference>
<dbReference type="SMART" id="SM00175">
    <property type="entry name" value="RAB"/>
    <property type="match status" value="1"/>
</dbReference>
<dbReference type="InterPro" id="IPR005225">
    <property type="entry name" value="Small_GTP-bd"/>
</dbReference>
<dbReference type="PRINTS" id="PR00449">
    <property type="entry name" value="RASTRNSFRMNG"/>
</dbReference>
<feature type="region of interest" description="Disordered" evidence="2">
    <location>
        <begin position="1"/>
        <end position="58"/>
    </location>
</feature>
<dbReference type="GO" id="GO:0005525">
    <property type="term" value="F:GTP binding"/>
    <property type="evidence" value="ECO:0007669"/>
    <property type="project" value="InterPro"/>
</dbReference>
<dbReference type="InterPro" id="IPR001806">
    <property type="entry name" value="Small_GTPase"/>
</dbReference>
<evidence type="ECO:0000256" key="1">
    <source>
        <dbReference type="ARBA" id="ARBA00022741"/>
    </source>
</evidence>
<evidence type="ECO:0000313" key="3">
    <source>
        <dbReference type="EMBL" id="OBA26219.1"/>
    </source>
</evidence>
<feature type="compositionally biased region" description="Low complexity" evidence="2">
    <location>
        <begin position="15"/>
        <end position="26"/>
    </location>
</feature>
<dbReference type="PROSITE" id="PS51419">
    <property type="entry name" value="RAB"/>
    <property type="match status" value="1"/>
</dbReference>
<dbReference type="OrthoDB" id="6585768at2759"/>
<evidence type="ECO:0000256" key="2">
    <source>
        <dbReference type="SAM" id="MobiDB-lite"/>
    </source>
</evidence>
<evidence type="ECO:0000313" key="4">
    <source>
        <dbReference type="Proteomes" id="UP000092321"/>
    </source>
</evidence>